<dbReference type="EMBL" id="CACRXK020004473">
    <property type="protein sequence ID" value="CAB4002873.1"/>
    <property type="molecule type" value="Genomic_DNA"/>
</dbReference>
<organism evidence="1 2">
    <name type="scientific">Paramuricea clavata</name>
    <name type="common">Red gorgonian</name>
    <name type="synonym">Violescent sea-whip</name>
    <dbReference type="NCBI Taxonomy" id="317549"/>
    <lineage>
        <taxon>Eukaryota</taxon>
        <taxon>Metazoa</taxon>
        <taxon>Cnidaria</taxon>
        <taxon>Anthozoa</taxon>
        <taxon>Octocorallia</taxon>
        <taxon>Malacalcyonacea</taxon>
        <taxon>Plexauridae</taxon>
        <taxon>Paramuricea</taxon>
    </lineage>
</organism>
<protein>
    <submittedName>
        <fullName evidence="1">Uncharacterized protein</fullName>
    </submittedName>
</protein>
<comment type="caution">
    <text evidence="1">The sequence shown here is derived from an EMBL/GenBank/DDBJ whole genome shotgun (WGS) entry which is preliminary data.</text>
</comment>
<reference evidence="1" key="1">
    <citation type="submission" date="2020-04" db="EMBL/GenBank/DDBJ databases">
        <authorList>
            <person name="Alioto T."/>
            <person name="Alioto T."/>
            <person name="Gomez Garrido J."/>
        </authorList>
    </citation>
    <scope>NUCLEOTIDE SEQUENCE</scope>
    <source>
        <strain evidence="1">A484AB</strain>
    </source>
</reference>
<dbReference type="AlphaFoldDB" id="A0A7D9I7L2"/>
<evidence type="ECO:0000313" key="2">
    <source>
        <dbReference type="Proteomes" id="UP001152795"/>
    </source>
</evidence>
<keyword evidence="2" id="KW-1185">Reference proteome</keyword>
<accession>A0A7D9I7L2</accession>
<proteinExistence type="predicted"/>
<evidence type="ECO:0000313" key="1">
    <source>
        <dbReference type="EMBL" id="CAB4002873.1"/>
    </source>
</evidence>
<dbReference type="Proteomes" id="UP001152795">
    <property type="component" value="Unassembled WGS sequence"/>
</dbReference>
<gene>
    <name evidence="1" type="ORF">PACLA_8A072666</name>
</gene>
<name>A0A7D9I7L2_PARCT</name>
<feature type="non-terminal residue" evidence="1">
    <location>
        <position position="1"/>
    </location>
</feature>
<sequence>IIQPFSKREDFLDSAWVPSDSSITGLPVHMSVQDNHGVLLLQERDGLPAEDHEGSRIVAGVKVTCELMGECRFVVSIIFSCKTYEICETPNCEITKGKDQTVKLPIAVDVTTRSSCTEVVAPLGLLSQLVVNC</sequence>